<protein>
    <recommendedName>
        <fullName evidence="4">pectinesterase</fullName>
        <ecNumber evidence="4">3.1.1.11</ecNumber>
    </recommendedName>
</protein>
<comment type="subcellular location">
    <subcellularLocation>
        <location evidence="1">Secreted</location>
    </subcellularLocation>
</comment>
<dbReference type="STRING" id="1072389.K1XI37"/>
<dbReference type="GO" id="GO:0005576">
    <property type="term" value="C:extracellular region"/>
    <property type="evidence" value="ECO:0007669"/>
    <property type="project" value="UniProtKB-SubCell"/>
</dbReference>
<dbReference type="Pfam" id="PF01095">
    <property type="entry name" value="Pectinesterase"/>
    <property type="match status" value="1"/>
</dbReference>
<dbReference type="GO" id="GO:0030599">
    <property type="term" value="F:pectinesterase activity"/>
    <property type="evidence" value="ECO:0007669"/>
    <property type="project" value="UniProtKB-EC"/>
</dbReference>
<dbReference type="OrthoDB" id="1546079at2759"/>
<dbReference type="InParanoid" id="K1XI37"/>
<dbReference type="GeneID" id="18757030"/>
<keyword evidence="5" id="KW-0964">Secreted</keyword>
<comment type="catalytic activity">
    <reaction evidence="9">
        <text>[(1-&gt;4)-alpha-D-galacturonosyl methyl ester](n) + n H2O = [(1-&gt;4)-alpha-D-galacturonosyl](n) + n methanol + n H(+)</text>
        <dbReference type="Rhea" id="RHEA:22380"/>
        <dbReference type="Rhea" id="RHEA-COMP:14570"/>
        <dbReference type="Rhea" id="RHEA-COMP:14573"/>
        <dbReference type="ChEBI" id="CHEBI:15377"/>
        <dbReference type="ChEBI" id="CHEBI:15378"/>
        <dbReference type="ChEBI" id="CHEBI:17790"/>
        <dbReference type="ChEBI" id="CHEBI:140522"/>
        <dbReference type="ChEBI" id="CHEBI:140523"/>
        <dbReference type="EC" id="3.1.1.11"/>
    </reaction>
</comment>
<feature type="domain" description="Pectinesterase catalytic" evidence="11">
    <location>
        <begin position="34"/>
        <end position="305"/>
    </location>
</feature>
<keyword evidence="7" id="KW-0378">Hydrolase</keyword>
<comment type="pathway">
    <text evidence="2">Glycan metabolism; pectin degradation; 2-dehydro-3-deoxy-D-gluconate from pectin: step 1/5.</text>
</comment>
<dbReference type="PANTHER" id="PTHR31321">
    <property type="entry name" value="ACYL-COA THIOESTER HYDROLASE YBHC-RELATED"/>
    <property type="match status" value="1"/>
</dbReference>
<gene>
    <name evidence="12" type="ORF">MBM_01095</name>
</gene>
<sequence>MHFLSLALFIGLVTASPVSKLTPRAASSPPQGAIVVDQSGSVAGSLPTVQAGVDALSKTSTELQTLYIMAGNYTEQVYIQPLAGPLVVQGQTDDTSSYKGNKVTISQNRSRNTVAKNDDTATVRNWSTNTKFYNINLENTFGHTPTNGQALAISAQETNQGYYGMSFLGFQDTILANEGKQLYAKCYVEGVVDFIFGQRAFAWFEGADIRVFEEAVIVANGAATEGASKFVINKSNVAARDANVQKGTAHLARPWKEFSYTVFQNTELSDVVDPEGWRAWNEATPNTASSTLAEFGNTGAGAGDKSTRAPFGQFLQAPIAIEDVLGSGWEKESYVDMAYMS</sequence>
<comment type="similarity">
    <text evidence="3">Belongs to the pectinesterase family.</text>
</comment>
<evidence type="ECO:0000256" key="10">
    <source>
        <dbReference type="SAM" id="SignalP"/>
    </source>
</evidence>
<keyword evidence="8" id="KW-0063">Aspartyl esterase</keyword>
<dbReference type="InterPro" id="IPR012334">
    <property type="entry name" value="Pectin_lyas_fold"/>
</dbReference>
<dbReference type="InterPro" id="IPR000070">
    <property type="entry name" value="Pectinesterase_cat"/>
</dbReference>
<dbReference type="FunFam" id="2.160.20.10:FF:000014">
    <property type="entry name" value="Pectinesterase"/>
    <property type="match status" value="1"/>
</dbReference>
<dbReference type="Proteomes" id="UP000006753">
    <property type="component" value="Unassembled WGS sequence"/>
</dbReference>
<evidence type="ECO:0000256" key="1">
    <source>
        <dbReference type="ARBA" id="ARBA00004613"/>
    </source>
</evidence>
<evidence type="ECO:0000256" key="2">
    <source>
        <dbReference type="ARBA" id="ARBA00005184"/>
    </source>
</evidence>
<evidence type="ECO:0000313" key="12">
    <source>
        <dbReference type="EMBL" id="EKD20413.1"/>
    </source>
</evidence>
<evidence type="ECO:0000313" key="13">
    <source>
        <dbReference type="Proteomes" id="UP000006753"/>
    </source>
</evidence>
<dbReference type="AlphaFoldDB" id="K1XI37"/>
<organism evidence="12 13">
    <name type="scientific">Marssonina brunnea f. sp. multigermtubi (strain MB_m1)</name>
    <name type="common">Marssonina leaf spot fungus</name>
    <dbReference type="NCBI Taxonomy" id="1072389"/>
    <lineage>
        <taxon>Eukaryota</taxon>
        <taxon>Fungi</taxon>
        <taxon>Dikarya</taxon>
        <taxon>Ascomycota</taxon>
        <taxon>Pezizomycotina</taxon>
        <taxon>Leotiomycetes</taxon>
        <taxon>Helotiales</taxon>
        <taxon>Drepanopezizaceae</taxon>
        <taxon>Drepanopeziza</taxon>
    </lineage>
</organism>
<dbReference type="HOGENOM" id="CLU_012243_1_0_1"/>
<reference evidence="12 13" key="1">
    <citation type="journal article" date="2012" name="BMC Genomics">
        <title>Sequencing the genome of Marssonina brunnea reveals fungus-poplar co-evolution.</title>
        <authorList>
            <person name="Zhu S."/>
            <person name="Cao Y.-Z."/>
            <person name="Jiang C."/>
            <person name="Tan B.-Y."/>
            <person name="Wang Z."/>
            <person name="Feng S."/>
            <person name="Zhang L."/>
            <person name="Su X.-H."/>
            <person name="Brejova B."/>
            <person name="Vinar T."/>
            <person name="Xu M."/>
            <person name="Wang M.-X."/>
            <person name="Zhang S.-G."/>
            <person name="Huang M.-R."/>
            <person name="Wu R."/>
            <person name="Zhou Y."/>
        </authorList>
    </citation>
    <scope>NUCLEOTIDE SEQUENCE [LARGE SCALE GENOMIC DNA]</scope>
    <source>
        <strain evidence="12 13">MB_m1</strain>
    </source>
</reference>
<proteinExistence type="inferred from homology"/>
<evidence type="ECO:0000256" key="7">
    <source>
        <dbReference type="ARBA" id="ARBA00022801"/>
    </source>
</evidence>
<dbReference type="UniPathway" id="UPA00545">
    <property type="reaction ID" value="UER00823"/>
</dbReference>
<dbReference type="OMA" id="NEGRQIY"/>
<keyword evidence="13" id="KW-1185">Reference proteome</keyword>
<evidence type="ECO:0000256" key="4">
    <source>
        <dbReference type="ARBA" id="ARBA00013229"/>
    </source>
</evidence>
<evidence type="ECO:0000259" key="11">
    <source>
        <dbReference type="Pfam" id="PF01095"/>
    </source>
</evidence>
<evidence type="ECO:0000256" key="6">
    <source>
        <dbReference type="ARBA" id="ARBA00022729"/>
    </source>
</evidence>
<dbReference type="Gene3D" id="2.160.20.10">
    <property type="entry name" value="Single-stranded right-handed beta-helix, Pectin lyase-like"/>
    <property type="match status" value="1"/>
</dbReference>
<feature type="signal peptide" evidence="10">
    <location>
        <begin position="1"/>
        <end position="15"/>
    </location>
</feature>
<evidence type="ECO:0000256" key="3">
    <source>
        <dbReference type="ARBA" id="ARBA00008891"/>
    </source>
</evidence>
<accession>K1XI37</accession>
<evidence type="ECO:0000256" key="8">
    <source>
        <dbReference type="ARBA" id="ARBA00023085"/>
    </source>
</evidence>
<dbReference type="EMBL" id="JH921429">
    <property type="protein sequence ID" value="EKD20413.1"/>
    <property type="molecule type" value="Genomic_DNA"/>
</dbReference>
<evidence type="ECO:0000256" key="9">
    <source>
        <dbReference type="ARBA" id="ARBA00047928"/>
    </source>
</evidence>
<dbReference type="EC" id="3.1.1.11" evidence="4"/>
<keyword evidence="6 10" id="KW-0732">Signal</keyword>
<dbReference type="KEGG" id="mbe:MBM_01095"/>
<dbReference type="SUPFAM" id="SSF51126">
    <property type="entry name" value="Pectin lyase-like"/>
    <property type="match status" value="1"/>
</dbReference>
<evidence type="ECO:0000256" key="5">
    <source>
        <dbReference type="ARBA" id="ARBA00022525"/>
    </source>
</evidence>
<name>K1XI37_MARBU</name>
<dbReference type="GO" id="GO:0045490">
    <property type="term" value="P:pectin catabolic process"/>
    <property type="evidence" value="ECO:0007669"/>
    <property type="project" value="UniProtKB-UniPathway"/>
</dbReference>
<dbReference type="PANTHER" id="PTHR31321:SF127">
    <property type="entry name" value="PECTINESTERASE"/>
    <property type="match status" value="1"/>
</dbReference>
<dbReference type="GO" id="GO:0042545">
    <property type="term" value="P:cell wall modification"/>
    <property type="evidence" value="ECO:0007669"/>
    <property type="project" value="InterPro"/>
</dbReference>
<feature type="chain" id="PRO_5013017209" description="pectinesterase" evidence="10">
    <location>
        <begin position="16"/>
        <end position="341"/>
    </location>
</feature>
<dbReference type="InterPro" id="IPR011050">
    <property type="entry name" value="Pectin_lyase_fold/virulence"/>
</dbReference>
<dbReference type="eggNOG" id="ENOG502QSQ4">
    <property type="taxonomic scope" value="Eukaryota"/>
</dbReference>